<keyword evidence="2 6" id="KW-0812">Transmembrane</keyword>
<comment type="caution">
    <text evidence="7">The sequence shown here is derived from an EMBL/GenBank/DDBJ whole genome shotgun (WGS) entry which is preliminary data.</text>
</comment>
<dbReference type="Pfam" id="PF04193">
    <property type="entry name" value="PQ-loop"/>
    <property type="match status" value="1"/>
</dbReference>
<gene>
    <name evidence="7" type="ORF">Ao3042_07127</name>
</gene>
<dbReference type="HOGENOM" id="CLU_087057_0_0_1"/>
<dbReference type="GO" id="GO:0016020">
    <property type="term" value="C:membrane"/>
    <property type="evidence" value="ECO:0007669"/>
    <property type="project" value="UniProtKB-SubCell"/>
</dbReference>
<feature type="transmembrane region" description="Helical" evidence="6">
    <location>
        <begin position="63"/>
        <end position="83"/>
    </location>
</feature>
<evidence type="ECO:0000256" key="4">
    <source>
        <dbReference type="ARBA" id="ARBA00023136"/>
    </source>
</evidence>
<evidence type="ECO:0000256" key="3">
    <source>
        <dbReference type="ARBA" id="ARBA00022989"/>
    </source>
</evidence>
<dbReference type="Proteomes" id="UP000002812">
    <property type="component" value="Unassembled WGS sequence"/>
</dbReference>
<keyword evidence="3 6" id="KW-1133">Transmembrane helix</keyword>
<evidence type="ECO:0000256" key="2">
    <source>
        <dbReference type="ARBA" id="ARBA00022692"/>
    </source>
</evidence>
<feature type="region of interest" description="Disordered" evidence="5">
    <location>
        <begin position="158"/>
        <end position="188"/>
    </location>
</feature>
<dbReference type="InterPro" id="IPR051415">
    <property type="entry name" value="LAAT-1"/>
</dbReference>
<proteinExistence type="predicted"/>
<evidence type="ECO:0000256" key="1">
    <source>
        <dbReference type="ARBA" id="ARBA00004141"/>
    </source>
</evidence>
<reference evidence="8" key="2">
    <citation type="submission" date="2012-06" db="EMBL/GenBank/DDBJ databases">
        <title>Comparative genomic analyses of Aspergillus oryzae 3.042 and A. oryzae RIB40 for soy-sauce fermentation.</title>
        <authorList>
            <person name="Zhao G."/>
            <person name="Hou L."/>
            <person name="Wang C."/>
            <person name="Cao X."/>
        </authorList>
    </citation>
    <scope>NUCLEOTIDE SEQUENCE [LARGE SCALE GENOMIC DNA]</scope>
    <source>
        <strain evidence="8">3.042</strain>
    </source>
</reference>
<dbReference type="OrthoDB" id="19344at2759"/>
<dbReference type="AlphaFoldDB" id="I7ZWK5"/>
<name>I7ZWK5_ASPO3</name>
<dbReference type="EMBL" id="AKHY01000156">
    <property type="protein sequence ID" value="EIT76554.1"/>
    <property type="molecule type" value="Genomic_DNA"/>
</dbReference>
<comment type="subcellular location">
    <subcellularLocation>
        <location evidence="1">Membrane</location>
        <topology evidence="1">Multi-pass membrane protein</topology>
    </subcellularLocation>
</comment>
<evidence type="ECO:0000256" key="5">
    <source>
        <dbReference type="SAM" id="MobiDB-lite"/>
    </source>
</evidence>
<sequence>MPASGVSRLYKLHPINSSPSTSKQRAQGPTYRTALIVGAVCILHISVMLIATITIGLKRPASLQSWSNLCGILAAVLSSIQYFPQIYTTVKLRCVGSLSIPMMCIQTPGGFVWAASLAARLGAKGWSTWGVLLVTASLQGLLLVLSVFFEYLGPNKGHSHGEVESVDNDERDEQDSRPSEETPLLQNQ</sequence>
<dbReference type="InterPro" id="IPR006603">
    <property type="entry name" value="PQ-loop_rpt"/>
</dbReference>
<keyword evidence="4 6" id="KW-0472">Membrane</keyword>
<feature type="compositionally biased region" description="Acidic residues" evidence="5">
    <location>
        <begin position="164"/>
        <end position="173"/>
    </location>
</feature>
<evidence type="ECO:0008006" key="9">
    <source>
        <dbReference type="Google" id="ProtNLM"/>
    </source>
</evidence>
<feature type="transmembrane region" description="Helical" evidence="6">
    <location>
        <begin position="126"/>
        <end position="149"/>
    </location>
</feature>
<dbReference type="PANTHER" id="PTHR16201:SF11">
    <property type="entry name" value="PQ-LOOP REPEAT-CONTAINING PROTEIN"/>
    <property type="match status" value="1"/>
</dbReference>
<organism evidence="7 8">
    <name type="scientific">Aspergillus oryzae (strain 3.042)</name>
    <name type="common">Yellow koji mold</name>
    <dbReference type="NCBI Taxonomy" id="1160506"/>
    <lineage>
        <taxon>Eukaryota</taxon>
        <taxon>Fungi</taxon>
        <taxon>Dikarya</taxon>
        <taxon>Ascomycota</taxon>
        <taxon>Pezizomycotina</taxon>
        <taxon>Eurotiomycetes</taxon>
        <taxon>Eurotiomycetidae</taxon>
        <taxon>Eurotiales</taxon>
        <taxon>Aspergillaceae</taxon>
        <taxon>Aspergillus</taxon>
        <taxon>Aspergillus subgen. Circumdati</taxon>
    </lineage>
</organism>
<evidence type="ECO:0000313" key="8">
    <source>
        <dbReference type="Proteomes" id="UP000002812"/>
    </source>
</evidence>
<feature type="transmembrane region" description="Helical" evidence="6">
    <location>
        <begin position="95"/>
        <end position="114"/>
    </location>
</feature>
<evidence type="ECO:0000313" key="7">
    <source>
        <dbReference type="EMBL" id="EIT76554.1"/>
    </source>
</evidence>
<dbReference type="PANTHER" id="PTHR16201">
    <property type="entry name" value="SEVEN TRANSMEMBRANE PROTEIN 1-RELATED"/>
    <property type="match status" value="1"/>
</dbReference>
<feature type="transmembrane region" description="Helical" evidence="6">
    <location>
        <begin position="33"/>
        <end position="57"/>
    </location>
</feature>
<protein>
    <recommendedName>
        <fullName evidence="9">PQ loop repeat protein</fullName>
    </recommendedName>
</protein>
<accession>I7ZWK5</accession>
<dbReference type="Gene3D" id="1.20.1280.290">
    <property type="match status" value="1"/>
</dbReference>
<evidence type="ECO:0000256" key="6">
    <source>
        <dbReference type="SAM" id="Phobius"/>
    </source>
</evidence>
<reference evidence="7 8" key="1">
    <citation type="journal article" date="2012" name="Eukaryot. Cell">
        <title>Draft genome sequence of Aspergillus oryzae strain 3.042.</title>
        <authorList>
            <person name="Zhao G."/>
            <person name="Yao Y."/>
            <person name="Qi W."/>
            <person name="Wang C."/>
            <person name="Hou L."/>
            <person name="Zeng B."/>
            <person name="Cao X."/>
        </authorList>
    </citation>
    <scope>NUCLEOTIDE SEQUENCE [LARGE SCALE GENOMIC DNA]</scope>
    <source>
        <strain evidence="7 8">3.042</strain>
    </source>
</reference>